<comment type="caution">
    <text evidence="1">The sequence shown here is derived from an EMBL/GenBank/DDBJ whole genome shotgun (WGS) entry which is preliminary data.</text>
</comment>
<protein>
    <submittedName>
        <fullName evidence="1">Uncharacterized protein</fullName>
    </submittedName>
</protein>
<name>A0ACB7TD75_HYAAI</name>
<organism evidence="1 2">
    <name type="scientific">Hyalomma asiaticum</name>
    <name type="common">Tick</name>
    <dbReference type="NCBI Taxonomy" id="266040"/>
    <lineage>
        <taxon>Eukaryota</taxon>
        <taxon>Metazoa</taxon>
        <taxon>Ecdysozoa</taxon>
        <taxon>Arthropoda</taxon>
        <taxon>Chelicerata</taxon>
        <taxon>Arachnida</taxon>
        <taxon>Acari</taxon>
        <taxon>Parasitiformes</taxon>
        <taxon>Ixodida</taxon>
        <taxon>Ixodoidea</taxon>
        <taxon>Ixodidae</taxon>
        <taxon>Hyalomminae</taxon>
        <taxon>Hyalomma</taxon>
    </lineage>
</organism>
<dbReference type="Proteomes" id="UP000821845">
    <property type="component" value="Chromosome 1"/>
</dbReference>
<keyword evidence="2" id="KW-1185">Reference proteome</keyword>
<sequence length="118" mass="12558">MSSKSSPADSACRVGKFASTCDTGGAMPASSRNPKGIHQSGNEARRLTAKRATHAGPPYTQPSALPLAGPERKCLVDCSTLRLVPLLVPHIRSYYTRLRVPTLLQSVIVSALGRACRN</sequence>
<evidence type="ECO:0000313" key="2">
    <source>
        <dbReference type="Proteomes" id="UP000821845"/>
    </source>
</evidence>
<evidence type="ECO:0000313" key="1">
    <source>
        <dbReference type="EMBL" id="KAH6943984.1"/>
    </source>
</evidence>
<accession>A0ACB7TD75</accession>
<proteinExistence type="predicted"/>
<dbReference type="EMBL" id="CM023481">
    <property type="protein sequence ID" value="KAH6943984.1"/>
    <property type="molecule type" value="Genomic_DNA"/>
</dbReference>
<reference evidence="1" key="1">
    <citation type="submission" date="2020-05" db="EMBL/GenBank/DDBJ databases">
        <title>Large-scale comparative analyses of tick genomes elucidate their genetic diversity and vector capacities.</title>
        <authorList>
            <person name="Jia N."/>
            <person name="Wang J."/>
            <person name="Shi W."/>
            <person name="Du L."/>
            <person name="Sun Y."/>
            <person name="Zhan W."/>
            <person name="Jiang J."/>
            <person name="Wang Q."/>
            <person name="Zhang B."/>
            <person name="Ji P."/>
            <person name="Sakyi L.B."/>
            <person name="Cui X."/>
            <person name="Yuan T."/>
            <person name="Jiang B."/>
            <person name="Yang W."/>
            <person name="Lam T.T.-Y."/>
            <person name="Chang Q."/>
            <person name="Ding S."/>
            <person name="Wang X."/>
            <person name="Zhu J."/>
            <person name="Ruan X."/>
            <person name="Zhao L."/>
            <person name="Wei J."/>
            <person name="Que T."/>
            <person name="Du C."/>
            <person name="Cheng J."/>
            <person name="Dai P."/>
            <person name="Han X."/>
            <person name="Huang E."/>
            <person name="Gao Y."/>
            <person name="Liu J."/>
            <person name="Shao H."/>
            <person name="Ye R."/>
            <person name="Li L."/>
            <person name="Wei W."/>
            <person name="Wang X."/>
            <person name="Wang C."/>
            <person name="Yang T."/>
            <person name="Huo Q."/>
            <person name="Li W."/>
            <person name="Guo W."/>
            <person name="Chen H."/>
            <person name="Zhou L."/>
            <person name="Ni X."/>
            <person name="Tian J."/>
            <person name="Zhou Y."/>
            <person name="Sheng Y."/>
            <person name="Liu T."/>
            <person name="Pan Y."/>
            <person name="Xia L."/>
            <person name="Li J."/>
            <person name="Zhao F."/>
            <person name="Cao W."/>
        </authorList>
    </citation>
    <scope>NUCLEOTIDE SEQUENCE</scope>
    <source>
        <strain evidence="1">Hyas-2018</strain>
    </source>
</reference>
<gene>
    <name evidence="1" type="ORF">HPB50_001093</name>
</gene>